<dbReference type="SUPFAM" id="SSF102198">
    <property type="entry name" value="Putative cyclase"/>
    <property type="match status" value="1"/>
</dbReference>
<organism evidence="1 2">
    <name type="scientific">Paraburkholderia fungorum</name>
    <dbReference type="NCBI Taxonomy" id="134537"/>
    <lineage>
        <taxon>Bacteria</taxon>
        <taxon>Pseudomonadati</taxon>
        <taxon>Pseudomonadota</taxon>
        <taxon>Betaproteobacteria</taxon>
        <taxon>Burkholderiales</taxon>
        <taxon>Burkholderiaceae</taxon>
        <taxon>Paraburkholderia</taxon>
    </lineage>
</organism>
<reference evidence="1 2" key="1">
    <citation type="submission" date="2016-07" db="EMBL/GenBank/DDBJ databases">
        <title>Genome analysis of Burkholderia fungorum ES3-20.</title>
        <authorList>
            <person name="Xu D."/>
            <person name="Yao R."/>
            <person name="Zheng S."/>
        </authorList>
    </citation>
    <scope>NUCLEOTIDE SEQUENCE [LARGE SCALE GENOMIC DNA]</scope>
    <source>
        <strain evidence="1 2">ES3-20</strain>
    </source>
</reference>
<dbReference type="PANTHER" id="PTHR31118">
    <property type="entry name" value="CYCLASE-LIKE PROTEIN 2"/>
    <property type="match status" value="1"/>
</dbReference>
<dbReference type="RefSeq" id="WP_120344557.1">
    <property type="nucleotide sequence ID" value="NZ_MCAS01000011.1"/>
</dbReference>
<accession>A0A3R7F979</accession>
<dbReference type="PANTHER" id="PTHR31118:SF12">
    <property type="entry name" value="CYCLASE-LIKE PROTEIN 2"/>
    <property type="match status" value="1"/>
</dbReference>
<dbReference type="EMBL" id="MCAS01000011">
    <property type="protein sequence ID" value="RKF47115.1"/>
    <property type="molecule type" value="Genomic_DNA"/>
</dbReference>
<name>A0A3R7F979_9BURK</name>
<dbReference type="Gene3D" id="3.50.30.50">
    <property type="entry name" value="Putative cyclase"/>
    <property type="match status" value="1"/>
</dbReference>
<protein>
    <submittedName>
        <fullName evidence="1">Cyclase</fullName>
    </submittedName>
</protein>
<comment type="caution">
    <text evidence="1">The sequence shown here is derived from an EMBL/GenBank/DDBJ whole genome shotgun (WGS) entry which is preliminary data.</text>
</comment>
<evidence type="ECO:0000313" key="2">
    <source>
        <dbReference type="Proteomes" id="UP000283709"/>
    </source>
</evidence>
<dbReference type="Proteomes" id="UP000283709">
    <property type="component" value="Unassembled WGS sequence"/>
</dbReference>
<gene>
    <name evidence="1" type="ORF">BCY88_24485</name>
</gene>
<proteinExistence type="predicted"/>
<dbReference type="GO" id="GO:0019441">
    <property type="term" value="P:L-tryptophan catabolic process to kynurenine"/>
    <property type="evidence" value="ECO:0007669"/>
    <property type="project" value="InterPro"/>
</dbReference>
<dbReference type="GO" id="GO:0004061">
    <property type="term" value="F:arylformamidase activity"/>
    <property type="evidence" value="ECO:0007669"/>
    <property type="project" value="InterPro"/>
</dbReference>
<dbReference type="Pfam" id="PF04199">
    <property type="entry name" value="Cyclase"/>
    <property type="match status" value="1"/>
</dbReference>
<dbReference type="InterPro" id="IPR037175">
    <property type="entry name" value="KFase_sf"/>
</dbReference>
<sequence>MPTLLNQLAHALEQGTIQVIDLSQSLHHRTPIISLPPQYGQSAPFRMEEISRYDERGPGWYWNNLSCGEHTGTHFDAPVHWVTGKDFADNTTDTIPVGNFIAPACVIDVSARVKEDSDYLLTVADVEAWEAEHGRIPAGSWVLMRTDWSRRTDPDAFLNAREDGSHTPGPHPDLPEFLARERDVLGWGAEGVGTDAGQAYAFSKPFPCHSTMHGNNKFGLASLVNLDRLPATGAMLITPPLKIVGGSGSPCRVLALVERGV</sequence>
<dbReference type="AlphaFoldDB" id="A0A3R7F979"/>
<dbReference type="InterPro" id="IPR007325">
    <property type="entry name" value="KFase/CYL"/>
</dbReference>
<evidence type="ECO:0000313" key="1">
    <source>
        <dbReference type="EMBL" id="RKF47115.1"/>
    </source>
</evidence>
<dbReference type="OrthoDB" id="9796085at2"/>